<dbReference type="Proteomes" id="UP000738325">
    <property type="component" value="Unassembled WGS sequence"/>
</dbReference>
<protein>
    <submittedName>
        <fullName evidence="2">Uncharacterized protein</fullName>
    </submittedName>
</protein>
<feature type="region of interest" description="Disordered" evidence="1">
    <location>
        <begin position="56"/>
        <end position="97"/>
    </location>
</feature>
<keyword evidence="3" id="KW-1185">Reference proteome</keyword>
<feature type="region of interest" description="Disordered" evidence="1">
    <location>
        <begin position="161"/>
        <end position="203"/>
    </location>
</feature>
<evidence type="ECO:0000313" key="3">
    <source>
        <dbReference type="Proteomes" id="UP000738325"/>
    </source>
</evidence>
<sequence>HALTKQAHTTTGLLQGIMDKIDAINDSLPADAAIERPSAEQYPNLCRYLQRASHPELEHSLSTGSDSRTVQGTASTPSGLALLGQNPSRRTTAHPPSTAALAVPKARASMALASSSMDFLSAHTPTASEFGNEGSSGPGGFLTVAASRSFEEAPSFDQGLLQWDTRGQTGTTPQQRASDNLRKLASRAPPSQQQPYYLHDQHF</sequence>
<comment type="caution">
    <text evidence="2">The sequence shown here is derived from an EMBL/GenBank/DDBJ whole genome shotgun (WGS) entry which is preliminary data.</text>
</comment>
<gene>
    <name evidence="2" type="ORF">BGZ99_003446</name>
</gene>
<feature type="compositionally biased region" description="Polar residues" evidence="1">
    <location>
        <begin position="60"/>
        <end position="78"/>
    </location>
</feature>
<evidence type="ECO:0000313" key="2">
    <source>
        <dbReference type="EMBL" id="KAG0322180.1"/>
    </source>
</evidence>
<dbReference type="AlphaFoldDB" id="A0A9P6RM89"/>
<accession>A0A9P6RM89</accession>
<organism evidence="2 3">
    <name type="scientific">Dissophora globulifera</name>
    <dbReference type="NCBI Taxonomy" id="979702"/>
    <lineage>
        <taxon>Eukaryota</taxon>
        <taxon>Fungi</taxon>
        <taxon>Fungi incertae sedis</taxon>
        <taxon>Mucoromycota</taxon>
        <taxon>Mortierellomycotina</taxon>
        <taxon>Mortierellomycetes</taxon>
        <taxon>Mortierellales</taxon>
        <taxon>Mortierellaceae</taxon>
        <taxon>Dissophora</taxon>
    </lineage>
</organism>
<reference evidence="2" key="1">
    <citation type="journal article" date="2020" name="Fungal Divers.">
        <title>Resolving the Mortierellaceae phylogeny through synthesis of multi-gene phylogenetics and phylogenomics.</title>
        <authorList>
            <person name="Vandepol N."/>
            <person name="Liber J."/>
            <person name="Desiro A."/>
            <person name="Na H."/>
            <person name="Kennedy M."/>
            <person name="Barry K."/>
            <person name="Grigoriev I.V."/>
            <person name="Miller A.N."/>
            <person name="O'Donnell K."/>
            <person name="Stajich J.E."/>
            <person name="Bonito G."/>
        </authorList>
    </citation>
    <scope>NUCLEOTIDE SEQUENCE</scope>
    <source>
        <strain evidence="2">REB-010B</strain>
    </source>
</reference>
<proteinExistence type="predicted"/>
<dbReference type="OrthoDB" id="10035640at2759"/>
<dbReference type="EMBL" id="JAAAIP010000218">
    <property type="protein sequence ID" value="KAG0322180.1"/>
    <property type="molecule type" value="Genomic_DNA"/>
</dbReference>
<feature type="non-terminal residue" evidence="2">
    <location>
        <position position="1"/>
    </location>
</feature>
<name>A0A9P6RM89_9FUNG</name>
<evidence type="ECO:0000256" key="1">
    <source>
        <dbReference type="SAM" id="MobiDB-lite"/>
    </source>
</evidence>
<feature type="compositionally biased region" description="Low complexity" evidence="1">
    <location>
        <begin position="165"/>
        <end position="176"/>
    </location>
</feature>